<dbReference type="EMBL" id="FUFA01000001">
    <property type="protein sequence ID" value="SPM32325.1"/>
    <property type="molecule type" value="Genomic_DNA"/>
</dbReference>
<evidence type="ECO:0000256" key="3">
    <source>
        <dbReference type="ARBA" id="ARBA00023163"/>
    </source>
</evidence>
<dbReference type="Proteomes" id="UP000240988">
    <property type="component" value="Unassembled WGS sequence"/>
</dbReference>
<feature type="DNA-binding region" description="H-T-H motif" evidence="4">
    <location>
        <begin position="35"/>
        <end position="54"/>
    </location>
</feature>
<dbReference type="STRING" id="1841860.GCA_900157375_00122"/>
<dbReference type="AlphaFoldDB" id="A0A2U3NLL8"/>
<organism evidence="7 8">
    <name type="scientific">Mycobacterium rhizamassiliense</name>
    <dbReference type="NCBI Taxonomy" id="1841860"/>
    <lineage>
        <taxon>Bacteria</taxon>
        <taxon>Bacillati</taxon>
        <taxon>Actinomycetota</taxon>
        <taxon>Actinomycetes</taxon>
        <taxon>Mycobacteriales</taxon>
        <taxon>Mycobacteriaceae</taxon>
        <taxon>Mycobacterium</taxon>
    </lineage>
</organism>
<dbReference type="GO" id="GO:0003700">
    <property type="term" value="F:DNA-binding transcription factor activity"/>
    <property type="evidence" value="ECO:0007669"/>
    <property type="project" value="TreeGrafter"/>
</dbReference>
<protein>
    <submittedName>
        <fullName evidence="7">TetR family transcriptional regulator</fullName>
    </submittedName>
</protein>
<sequence length="202" mass="22264">VGKRVYMASEIQLSSEQIVAAAVDILHEGGLDAVSMRSVAGRLGVTPPPVYARIGNKDALLDAIAEHFLADLAPDPERDEAWPDYARRWTQQMRQRLTEAADSRLFLQVKRPTYLEATKPLLNCMRRDGMSTDAAVRACRLLTWATVGFIAMDHSPPAASSRRPSRLAGSDPSGVTSEEIDELFTAHIGYLIDGIERDEGMR</sequence>
<feature type="domain" description="HTH tetR-type" evidence="6">
    <location>
        <begin position="12"/>
        <end position="72"/>
    </location>
</feature>
<keyword evidence="2 4" id="KW-0238">DNA-binding</keyword>
<dbReference type="PANTHER" id="PTHR30055:SF151">
    <property type="entry name" value="TRANSCRIPTIONAL REGULATORY PROTEIN"/>
    <property type="match status" value="1"/>
</dbReference>
<evidence type="ECO:0000256" key="2">
    <source>
        <dbReference type="ARBA" id="ARBA00023125"/>
    </source>
</evidence>
<evidence type="ECO:0000256" key="1">
    <source>
        <dbReference type="ARBA" id="ARBA00023015"/>
    </source>
</evidence>
<evidence type="ECO:0000256" key="5">
    <source>
        <dbReference type="SAM" id="MobiDB-lite"/>
    </source>
</evidence>
<dbReference type="Pfam" id="PF00440">
    <property type="entry name" value="TetR_N"/>
    <property type="match status" value="1"/>
</dbReference>
<dbReference type="InterPro" id="IPR050109">
    <property type="entry name" value="HTH-type_TetR-like_transc_reg"/>
</dbReference>
<dbReference type="Gene3D" id="1.10.357.10">
    <property type="entry name" value="Tetracycline Repressor, domain 2"/>
    <property type="match status" value="1"/>
</dbReference>
<keyword evidence="3" id="KW-0804">Transcription</keyword>
<dbReference type="InterPro" id="IPR001647">
    <property type="entry name" value="HTH_TetR"/>
</dbReference>
<feature type="non-terminal residue" evidence="7">
    <location>
        <position position="1"/>
    </location>
</feature>
<proteinExistence type="predicted"/>
<feature type="region of interest" description="Disordered" evidence="5">
    <location>
        <begin position="155"/>
        <end position="174"/>
    </location>
</feature>
<accession>A0A2U3NLL8</accession>
<evidence type="ECO:0000259" key="6">
    <source>
        <dbReference type="PROSITE" id="PS50977"/>
    </source>
</evidence>
<dbReference type="PROSITE" id="PS50977">
    <property type="entry name" value="HTH_TETR_2"/>
    <property type="match status" value="1"/>
</dbReference>
<evidence type="ECO:0000313" key="8">
    <source>
        <dbReference type="Proteomes" id="UP000240988"/>
    </source>
</evidence>
<keyword evidence="1" id="KW-0805">Transcription regulation</keyword>
<dbReference type="InterPro" id="IPR009057">
    <property type="entry name" value="Homeodomain-like_sf"/>
</dbReference>
<dbReference type="GO" id="GO:0000976">
    <property type="term" value="F:transcription cis-regulatory region binding"/>
    <property type="evidence" value="ECO:0007669"/>
    <property type="project" value="TreeGrafter"/>
</dbReference>
<gene>
    <name evidence="7" type="ORF">MRAB57_123</name>
</gene>
<dbReference type="PANTHER" id="PTHR30055">
    <property type="entry name" value="HTH-TYPE TRANSCRIPTIONAL REGULATOR RUTR"/>
    <property type="match status" value="1"/>
</dbReference>
<name>A0A2U3NLL8_9MYCO</name>
<evidence type="ECO:0000256" key="4">
    <source>
        <dbReference type="PROSITE-ProRule" id="PRU00335"/>
    </source>
</evidence>
<dbReference type="Gene3D" id="1.10.10.60">
    <property type="entry name" value="Homeodomain-like"/>
    <property type="match status" value="1"/>
</dbReference>
<dbReference type="SUPFAM" id="SSF48498">
    <property type="entry name" value="Tetracyclin repressor-like, C-terminal domain"/>
    <property type="match status" value="1"/>
</dbReference>
<reference evidence="7 8" key="1">
    <citation type="submission" date="2017-01" db="EMBL/GenBank/DDBJ databases">
        <authorList>
            <consortium name="Urmite Genomes"/>
        </authorList>
    </citation>
    <scope>NUCLEOTIDE SEQUENCE [LARGE SCALE GENOMIC DNA]</scope>
    <source>
        <strain evidence="7 8">AB57</strain>
    </source>
</reference>
<keyword evidence="8" id="KW-1185">Reference proteome</keyword>
<evidence type="ECO:0000313" key="7">
    <source>
        <dbReference type="EMBL" id="SPM32325.1"/>
    </source>
</evidence>
<feature type="compositionally biased region" description="Low complexity" evidence="5">
    <location>
        <begin position="155"/>
        <end position="170"/>
    </location>
</feature>
<dbReference type="SUPFAM" id="SSF46689">
    <property type="entry name" value="Homeodomain-like"/>
    <property type="match status" value="1"/>
</dbReference>
<dbReference type="InterPro" id="IPR036271">
    <property type="entry name" value="Tet_transcr_reg_TetR-rel_C_sf"/>
</dbReference>